<keyword evidence="3" id="KW-1185">Reference proteome</keyword>
<dbReference type="AlphaFoldDB" id="A0A1V0B888"/>
<accession>A0A1V0B888</accession>
<protein>
    <recommendedName>
        <fullName evidence="4">Nitrogen fixation protein FixH</fullName>
    </recommendedName>
</protein>
<sequence length="192" mass="21858">MTTVSRPLPRVVSLAQLSGNFMTEQEIIPPWYKQFWPWFLISILIFAVFIGLGLLTIATLNQDSMVRDNYYKEGRAINMHLGRDQMARDLNLVADFQIDELTGEISLELQGKLENLPANLQLDLISPTHADRDRSVLLKHVSAEQYVGQLEEPMQGRLYIDLSDPALPGEDGWRLTDELTISMGQPYRLSAR</sequence>
<evidence type="ECO:0008006" key="4">
    <source>
        <dbReference type="Google" id="ProtNLM"/>
    </source>
</evidence>
<dbReference type="Proteomes" id="UP000243488">
    <property type="component" value="Chromosome"/>
</dbReference>
<feature type="transmembrane region" description="Helical" evidence="1">
    <location>
        <begin position="35"/>
        <end position="60"/>
    </location>
</feature>
<dbReference type="InterPro" id="IPR008620">
    <property type="entry name" value="FixH"/>
</dbReference>
<dbReference type="Pfam" id="PF05751">
    <property type="entry name" value="FixH"/>
    <property type="match status" value="1"/>
</dbReference>
<reference evidence="2 3" key="1">
    <citation type="submission" date="2017-03" db="EMBL/GenBank/DDBJ databases">
        <title>Complete genome sequence of the novel DNRA strain Pseudomonas sp. S-6-2 isolated from Chinese polluted river sediment. Journal of Biotechnology.</title>
        <authorList>
            <person name="Li J."/>
            <person name="Xiang F."/>
            <person name="Wang L."/>
            <person name="Xi L."/>
            <person name="Liu J."/>
        </authorList>
    </citation>
    <scope>NUCLEOTIDE SEQUENCE [LARGE SCALE GENOMIC DNA]</scope>
    <source>
        <strain evidence="2 3">S-6-2</strain>
    </source>
</reference>
<evidence type="ECO:0000313" key="3">
    <source>
        <dbReference type="Proteomes" id="UP000243488"/>
    </source>
</evidence>
<proteinExistence type="predicted"/>
<evidence type="ECO:0000256" key="1">
    <source>
        <dbReference type="SAM" id="Phobius"/>
    </source>
</evidence>
<keyword evidence="1" id="KW-0472">Membrane</keyword>
<keyword evidence="1" id="KW-0812">Transmembrane</keyword>
<dbReference type="STRING" id="1931241.BVH74_15985"/>
<evidence type="ECO:0000313" key="2">
    <source>
        <dbReference type="EMBL" id="AQZ96158.1"/>
    </source>
</evidence>
<dbReference type="KEGG" id="ppha:BVH74_15985"/>
<gene>
    <name evidence="2" type="ORF">BVH74_15985</name>
</gene>
<name>A0A1V0B888_9GAMM</name>
<organism evidence="2 3">
    <name type="scientific">Halopseudomonas phragmitis</name>
    <dbReference type="NCBI Taxonomy" id="1931241"/>
    <lineage>
        <taxon>Bacteria</taxon>
        <taxon>Pseudomonadati</taxon>
        <taxon>Pseudomonadota</taxon>
        <taxon>Gammaproteobacteria</taxon>
        <taxon>Pseudomonadales</taxon>
        <taxon>Pseudomonadaceae</taxon>
        <taxon>Halopseudomonas</taxon>
    </lineage>
</organism>
<keyword evidence="1" id="KW-1133">Transmembrane helix</keyword>
<dbReference type="EMBL" id="CP020100">
    <property type="protein sequence ID" value="AQZ96158.1"/>
    <property type="molecule type" value="Genomic_DNA"/>
</dbReference>